<dbReference type="Gene3D" id="2.40.160.20">
    <property type="match status" value="1"/>
</dbReference>
<dbReference type="STRING" id="493475.GARC_2206"/>
<keyword evidence="1" id="KW-0732">Signal</keyword>
<accession>K6YR84</accession>
<dbReference type="RefSeq" id="WP_007619694.1">
    <property type="nucleotide sequence ID" value="NZ_BAEO01000027.1"/>
</dbReference>
<dbReference type="OrthoDB" id="9150045at2"/>
<feature type="domain" description="Outer membrane protein beta-barrel" evidence="2">
    <location>
        <begin position="67"/>
        <end position="216"/>
    </location>
</feature>
<dbReference type="Pfam" id="PF13505">
    <property type="entry name" value="OMP_b-brl"/>
    <property type="match status" value="1"/>
</dbReference>
<dbReference type="SUPFAM" id="SSF56925">
    <property type="entry name" value="OMPA-like"/>
    <property type="match status" value="1"/>
</dbReference>
<dbReference type="Proteomes" id="UP000006327">
    <property type="component" value="Unassembled WGS sequence"/>
</dbReference>
<dbReference type="EMBL" id="BAEO01000027">
    <property type="protein sequence ID" value="GAC19173.1"/>
    <property type="molecule type" value="Genomic_DNA"/>
</dbReference>
<evidence type="ECO:0000259" key="2">
    <source>
        <dbReference type="Pfam" id="PF13505"/>
    </source>
</evidence>
<organism evidence="3 4">
    <name type="scientific">Paraglaciecola arctica BSs20135</name>
    <dbReference type="NCBI Taxonomy" id="493475"/>
    <lineage>
        <taxon>Bacteria</taxon>
        <taxon>Pseudomonadati</taxon>
        <taxon>Pseudomonadota</taxon>
        <taxon>Gammaproteobacteria</taxon>
        <taxon>Alteromonadales</taxon>
        <taxon>Alteromonadaceae</taxon>
        <taxon>Paraglaciecola</taxon>
    </lineage>
</organism>
<evidence type="ECO:0000313" key="4">
    <source>
        <dbReference type="Proteomes" id="UP000006327"/>
    </source>
</evidence>
<comment type="caution">
    <text evidence="3">The sequence shown here is derived from an EMBL/GenBank/DDBJ whole genome shotgun (WGS) entry which is preliminary data.</text>
</comment>
<dbReference type="NCBIfam" id="TIGR04565">
    <property type="entry name" value="OMP_myx_plus"/>
    <property type="match status" value="1"/>
</dbReference>
<evidence type="ECO:0000256" key="1">
    <source>
        <dbReference type="ARBA" id="ARBA00022729"/>
    </source>
</evidence>
<reference evidence="3 4" key="1">
    <citation type="journal article" date="2017" name="Antonie Van Leeuwenhoek">
        <title>Rhizobium rhizosphaerae sp. nov., a novel species isolated from rice rhizosphere.</title>
        <authorList>
            <person name="Zhao J.J."/>
            <person name="Zhang J."/>
            <person name="Zhang R.J."/>
            <person name="Zhang C.W."/>
            <person name="Yin H.Q."/>
            <person name="Zhang X.X."/>
        </authorList>
    </citation>
    <scope>NUCLEOTIDE SEQUENCE [LARGE SCALE GENOMIC DNA]</scope>
    <source>
        <strain evidence="3 4">BSs20135</strain>
    </source>
</reference>
<dbReference type="InterPro" id="IPR030820">
    <property type="entry name" value="OMP_myx_plus_Proteobacteria"/>
</dbReference>
<sequence length="218" mass="24462">MEIGIRSFFLGLVCTLLSFSLFAQLSEQESEQETEQSVIQPSVERRDINEANIDSENFEFGMLVGVISIEDFSSSMVLGVRAAYHINEDFFVEATYGQAEAGETSFEVLSGGAPFLTEAERDYRYYNVSLGYNLNGETFFSDRWVFNSATYITLGAGSTEFGGDERFTLSLGAGYRLLLTDFFALHINMKDHLFNSELIGEEKTTHNIEYGLGATFFF</sequence>
<dbReference type="eggNOG" id="COG3637">
    <property type="taxonomic scope" value="Bacteria"/>
</dbReference>
<proteinExistence type="predicted"/>
<name>K6YR84_9ALTE</name>
<gene>
    <name evidence="3" type="ORF">GARC_2206</name>
</gene>
<dbReference type="InterPro" id="IPR011250">
    <property type="entry name" value="OMP/PagP_B-barrel"/>
</dbReference>
<evidence type="ECO:0000313" key="3">
    <source>
        <dbReference type="EMBL" id="GAC19173.1"/>
    </source>
</evidence>
<dbReference type="AlphaFoldDB" id="K6YR84"/>
<dbReference type="InterPro" id="IPR027385">
    <property type="entry name" value="Beta-barrel_OMP"/>
</dbReference>
<protein>
    <recommendedName>
        <fullName evidence="2">Outer membrane protein beta-barrel domain-containing protein</fullName>
    </recommendedName>
</protein>
<keyword evidence="4" id="KW-1185">Reference proteome</keyword>